<proteinExistence type="predicted"/>
<feature type="compositionally biased region" description="Polar residues" evidence="1">
    <location>
        <begin position="64"/>
        <end position="75"/>
    </location>
</feature>
<feature type="compositionally biased region" description="Polar residues" evidence="1">
    <location>
        <begin position="10"/>
        <end position="28"/>
    </location>
</feature>
<reference evidence="2 3" key="1">
    <citation type="submission" date="2024-04" db="EMBL/GenBank/DDBJ databases">
        <authorList>
            <consortium name="Genoscope - CEA"/>
            <person name="William W."/>
        </authorList>
    </citation>
    <scope>NUCLEOTIDE SEQUENCE [LARGE SCALE GENOMIC DNA]</scope>
</reference>
<organism evidence="2 3">
    <name type="scientific">Lymnaea stagnalis</name>
    <name type="common">Great pond snail</name>
    <name type="synonym">Helix stagnalis</name>
    <dbReference type="NCBI Taxonomy" id="6523"/>
    <lineage>
        <taxon>Eukaryota</taxon>
        <taxon>Metazoa</taxon>
        <taxon>Spiralia</taxon>
        <taxon>Lophotrochozoa</taxon>
        <taxon>Mollusca</taxon>
        <taxon>Gastropoda</taxon>
        <taxon>Heterobranchia</taxon>
        <taxon>Euthyneura</taxon>
        <taxon>Panpulmonata</taxon>
        <taxon>Hygrophila</taxon>
        <taxon>Lymnaeoidea</taxon>
        <taxon>Lymnaeidae</taxon>
        <taxon>Lymnaea</taxon>
    </lineage>
</organism>
<dbReference type="Proteomes" id="UP001497497">
    <property type="component" value="Unassembled WGS sequence"/>
</dbReference>
<feature type="compositionally biased region" description="Acidic residues" evidence="1">
    <location>
        <begin position="134"/>
        <end position="144"/>
    </location>
</feature>
<keyword evidence="3" id="KW-1185">Reference proteome</keyword>
<gene>
    <name evidence="2" type="ORF">GSLYS_00011522001</name>
</gene>
<dbReference type="AlphaFoldDB" id="A0AAV2HUG2"/>
<sequence length="144" mass="15559">EENDRRRETQFTSPTKSSFQPTNLNGAHSRSVPGPYTRRSETSKRTFHAVSSENLSDSYVLPSQPDSVKPNSGSASVRDPLAETAGVRSDAILNSNEPKPDADDDGRPTLATVATYISSTYTPPSGGADRLPELQEDFEISSEA</sequence>
<evidence type="ECO:0000313" key="3">
    <source>
        <dbReference type="Proteomes" id="UP001497497"/>
    </source>
</evidence>
<feature type="region of interest" description="Disordered" evidence="1">
    <location>
        <begin position="1"/>
        <end position="144"/>
    </location>
</feature>
<dbReference type="EMBL" id="CAXITT010000269">
    <property type="protein sequence ID" value="CAL1537619.1"/>
    <property type="molecule type" value="Genomic_DNA"/>
</dbReference>
<feature type="non-terminal residue" evidence="2">
    <location>
        <position position="1"/>
    </location>
</feature>
<comment type="caution">
    <text evidence="2">The sequence shown here is derived from an EMBL/GenBank/DDBJ whole genome shotgun (WGS) entry which is preliminary data.</text>
</comment>
<accession>A0AAV2HUG2</accession>
<evidence type="ECO:0000256" key="1">
    <source>
        <dbReference type="SAM" id="MobiDB-lite"/>
    </source>
</evidence>
<name>A0AAV2HUG2_LYMST</name>
<feature type="compositionally biased region" description="Basic and acidic residues" evidence="1">
    <location>
        <begin position="98"/>
        <end position="107"/>
    </location>
</feature>
<evidence type="ECO:0000313" key="2">
    <source>
        <dbReference type="EMBL" id="CAL1537619.1"/>
    </source>
</evidence>
<protein>
    <submittedName>
        <fullName evidence="2">Uncharacterized protein</fullName>
    </submittedName>
</protein>